<feature type="transmembrane region" description="Helical" evidence="1">
    <location>
        <begin position="82"/>
        <end position="100"/>
    </location>
</feature>
<reference evidence="2 3" key="1">
    <citation type="submission" date="2017-03" db="EMBL/GenBank/DDBJ databases">
        <title>Genome analysis of Rhizobial strains effectives or ineffectives for nitrogen fixation isolated from bean seeds.</title>
        <authorList>
            <person name="Peralta H."/>
            <person name="Aguilar-Vera A."/>
            <person name="Mora Y."/>
            <person name="Vargas-Lagunas C."/>
            <person name="Girard L."/>
            <person name="Mora J."/>
        </authorList>
    </citation>
    <scope>NUCLEOTIDE SEQUENCE [LARGE SCALE GENOMIC DNA]</scope>
    <source>
        <strain evidence="2 3">CCGM3</strain>
    </source>
</reference>
<gene>
    <name evidence="2" type="ORF">B5K06_11775</name>
</gene>
<evidence type="ECO:0000313" key="3">
    <source>
        <dbReference type="Proteomes" id="UP000254939"/>
    </source>
</evidence>
<keyword evidence="1" id="KW-0472">Membrane</keyword>
<evidence type="ECO:0000256" key="1">
    <source>
        <dbReference type="SAM" id="Phobius"/>
    </source>
</evidence>
<comment type="caution">
    <text evidence="2">The sequence shown here is derived from an EMBL/GenBank/DDBJ whole genome shotgun (WGS) entry which is preliminary data.</text>
</comment>
<organism evidence="2 3">
    <name type="scientific">Rhizobium grahamii</name>
    <dbReference type="NCBI Taxonomy" id="1120045"/>
    <lineage>
        <taxon>Bacteria</taxon>
        <taxon>Pseudomonadati</taxon>
        <taxon>Pseudomonadota</taxon>
        <taxon>Alphaproteobacteria</taxon>
        <taxon>Hyphomicrobiales</taxon>
        <taxon>Rhizobiaceae</taxon>
        <taxon>Rhizobium/Agrobacterium group</taxon>
        <taxon>Rhizobium</taxon>
    </lineage>
</organism>
<protein>
    <submittedName>
        <fullName evidence="2">Uncharacterized protein</fullName>
    </submittedName>
</protein>
<dbReference type="Proteomes" id="UP000254939">
    <property type="component" value="Unassembled WGS sequence"/>
</dbReference>
<proteinExistence type="predicted"/>
<sequence>MACAFLRGRDLTPTETDMDLRSRVVSLEHQHTTILQRVGDLERGQRMSDIEDAKRGEQFNNMNARFTSLDKKIDDIGGTLKWVNRAIITGIIMGIVAFLLRGGFSGFQIP</sequence>
<dbReference type="EMBL" id="NAAC01000011">
    <property type="protein sequence ID" value="RDJ12408.1"/>
    <property type="molecule type" value="Genomic_DNA"/>
</dbReference>
<evidence type="ECO:0000313" key="2">
    <source>
        <dbReference type="EMBL" id="RDJ12408.1"/>
    </source>
</evidence>
<dbReference type="AlphaFoldDB" id="A0A370KRI8"/>
<name>A0A370KRI8_9HYPH</name>
<accession>A0A370KRI8</accession>
<keyword evidence="1" id="KW-1133">Transmembrane helix</keyword>
<dbReference type="OrthoDB" id="8447732at2"/>
<keyword evidence="1" id="KW-0812">Transmembrane</keyword>